<keyword evidence="3" id="KW-1185">Reference proteome</keyword>
<dbReference type="PANTHER" id="PTHR30068">
    <property type="entry name" value="URONATE ISOMERASE"/>
    <property type="match status" value="1"/>
</dbReference>
<keyword evidence="2" id="KW-0808">Transferase</keyword>
<protein>
    <submittedName>
        <fullName evidence="2">Acyltransferase-like protein</fullName>
    </submittedName>
</protein>
<dbReference type="STRING" id="584787.GCA_001247655_00456"/>
<gene>
    <name evidence="2" type="ORF">EDC28_102526</name>
</gene>
<organism evidence="2 3">
    <name type="scientific">Gallaecimonas pentaromativorans</name>
    <dbReference type="NCBI Taxonomy" id="584787"/>
    <lineage>
        <taxon>Bacteria</taxon>
        <taxon>Pseudomonadati</taxon>
        <taxon>Pseudomonadota</taxon>
        <taxon>Gammaproteobacteria</taxon>
        <taxon>Enterobacterales</taxon>
        <taxon>Gallaecimonadaceae</taxon>
        <taxon>Gallaecimonas</taxon>
    </lineage>
</organism>
<evidence type="ECO:0000313" key="3">
    <source>
        <dbReference type="Proteomes" id="UP000268033"/>
    </source>
</evidence>
<dbReference type="GO" id="GO:0016746">
    <property type="term" value="F:acyltransferase activity"/>
    <property type="evidence" value="ECO:0007669"/>
    <property type="project" value="UniProtKB-KW"/>
</dbReference>
<feature type="domain" description="Phospholipid/glycerol acyltransferase" evidence="1">
    <location>
        <begin position="97"/>
        <end position="205"/>
    </location>
</feature>
<sequence>MSNNNGVDSFEDIRPYHDDEVQAVLYRLVHNPEFIALISRYEFPRLSRWLGPLMRLVVKGQLKKRLCPIKDVAAFQIQIRDLFTKSLGRTTDGVSWSGVDALAKDKPYLFVSNHRDIALDPALVNWVCHQAGMQTARIGIGDNLLKKPFVTDLMRLNKSFIVKRSAKGVRELAAAMNVLSSYIDHSIQTGHSIWIAQREGRAKDGNDQTDPALLKMFFLSHRKTRSFAEMVDRLNIVPVAISYEFDPCDKLKAKELATLAREGCYNKGPLEDLKAMGLGFTGFKGRVHVAFGEPIKGEGMDGPDTLAAAIDAQIHHSYKLFESNLSAAGEGDLSWFNERTRELDEKEKAFVKAAYARPVENARKAG</sequence>
<name>A0A3N1PNP5_9GAMM</name>
<dbReference type="Pfam" id="PF01553">
    <property type="entry name" value="Acyltransferase"/>
    <property type="match status" value="1"/>
</dbReference>
<proteinExistence type="predicted"/>
<dbReference type="GO" id="GO:0042840">
    <property type="term" value="P:D-glucuronate catabolic process"/>
    <property type="evidence" value="ECO:0007669"/>
    <property type="project" value="TreeGrafter"/>
</dbReference>
<comment type="caution">
    <text evidence="2">The sequence shown here is derived from an EMBL/GenBank/DDBJ whole genome shotgun (WGS) entry which is preliminary data.</text>
</comment>
<evidence type="ECO:0000313" key="2">
    <source>
        <dbReference type="EMBL" id="ROQ30133.1"/>
    </source>
</evidence>
<evidence type="ECO:0000259" key="1">
    <source>
        <dbReference type="Pfam" id="PF01553"/>
    </source>
</evidence>
<dbReference type="PANTHER" id="PTHR30068:SF3">
    <property type="entry name" value="PHOSPHOLIPID_GLYCEROL ACYLTRANSFERASE DOMAIN-CONTAINING PROTEIN"/>
    <property type="match status" value="1"/>
</dbReference>
<dbReference type="EMBL" id="RJUL01000002">
    <property type="protein sequence ID" value="ROQ30133.1"/>
    <property type="molecule type" value="Genomic_DNA"/>
</dbReference>
<dbReference type="InterPro" id="IPR002123">
    <property type="entry name" value="Plipid/glycerol_acylTrfase"/>
</dbReference>
<accession>A0A3N1PNP5</accession>
<dbReference type="SUPFAM" id="SSF69593">
    <property type="entry name" value="Glycerol-3-phosphate (1)-acyltransferase"/>
    <property type="match status" value="1"/>
</dbReference>
<dbReference type="RefSeq" id="WP_123420909.1">
    <property type="nucleotide sequence ID" value="NZ_JBLXAC010000001.1"/>
</dbReference>
<reference evidence="2 3" key="1">
    <citation type="submission" date="2018-11" db="EMBL/GenBank/DDBJ databases">
        <title>Genomic Encyclopedia of Type Strains, Phase IV (KMG-IV): sequencing the most valuable type-strain genomes for metagenomic binning, comparative biology and taxonomic classification.</title>
        <authorList>
            <person name="Goeker M."/>
        </authorList>
    </citation>
    <scope>NUCLEOTIDE SEQUENCE [LARGE SCALE GENOMIC DNA]</scope>
    <source>
        <strain evidence="2 3">DSM 21945</strain>
    </source>
</reference>
<dbReference type="GO" id="GO:0019698">
    <property type="term" value="P:D-galacturonate catabolic process"/>
    <property type="evidence" value="ECO:0007669"/>
    <property type="project" value="TreeGrafter"/>
</dbReference>
<dbReference type="Proteomes" id="UP000268033">
    <property type="component" value="Unassembled WGS sequence"/>
</dbReference>
<dbReference type="AlphaFoldDB" id="A0A3N1PNP5"/>
<keyword evidence="2" id="KW-0012">Acyltransferase</keyword>